<dbReference type="RefSeq" id="WP_140592588.1">
    <property type="nucleotide sequence ID" value="NZ_VFWZ01000002.1"/>
</dbReference>
<feature type="compositionally biased region" description="Polar residues" evidence="1">
    <location>
        <begin position="164"/>
        <end position="200"/>
    </location>
</feature>
<evidence type="ECO:0008006" key="5">
    <source>
        <dbReference type="Google" id="ProtNLM"/>
    </source>
</evidence>
<feature type="compositionally biased region" description="Polar residues" evidence="1">
    <location>
        <begin position="212"/>
        <end position="225"/>
    </location>
</feature>
<reference evidence="3 4" key="1">
    <citation type="submission" date="2019-06" db="EMBL/GenBank/DDBJ databases">
        <authorList>
            <person name="Meng X."/>
        </authorList>
    </citation>
    <scope>NUCLEOTIDE SEQUENCE [LARGE SCALE GENOMIC DNA]</scope>
    <source>
        <strain evidence="3 4">M625</strain>
    </source>
</reference>
<accession>A0A504JMG4</accession>
<dbReference type="OrthoDB" id="1113942at2"/>
<feature type="compositionally biased region" description="Polar residues" evidence="1">
    <location>
        <begin position="126"/>
        <end position="157"/>
    </location>
</feature>
<evidence type="ECO:0000313" key="3">
    <source>
        <dbReference type="EMBL" id="TPN87949.1"/>
    </source>
</evidence>
<keyword evidence="2" id="KW-0812">Transmembrane</keyword>
<gene>
    <name evidence="3" type="ORF">FHK87_10270</name>
</gene>
<keyword evidence="4" id="KW-1185">Reference proteome</keyword>
<evidence type="ECO:0000313" key="4">
    <source>
        <dbReference type="Proteomes" id="UP000315540"/>
    </source>
</evidence>
<dbReference type="AlphaFoldDB" id="A0A504JMG4"/>
<keyword evidence="2" id="KW-0472">Membrane</keyword>
<dbReference type="Proteomes" id="UP000315540">
    <property type="component" value="Unassembled WGS sequence"/>
</dbReference>
<feature type="compositionally biased region" description="Basic and acidic residues" evidence="1">
    <location>
        <begin position="201"/>
        <end position="211"/>
    </location>
</feature>
<evidence type="ECO:0000256" key="1">
    <source>
        <dbReference type="SAM" id="MobiDB-lite"/>
    </source>
</evidence>
<evidence type="ECO:0000256" key="2">
    <source>
        <dbReference type="SAM" id="Phobius"/>
    </source>
</evidence>
<proteinExistence type="predicted"/>
<sequence>MSTKKNIDRLFQEKFKDFEATPREAVWEKIKAQQENKNKKRIIPIWWYRAAGVAAIIAILFGISYSSFDNTPKNQIVITQPETNSTKINTEKVTESTTESNPNSLKKKEENIDAHQSKHQDILDPITNTKSSSITQNSNKNPKGESSISNPKKQNLASDVENASYKQNVKQPKNYIASTKKTDTSYTNKGVSSTNTIADNTNKKINTEDKNTSLAHSNNQNNSSDTSEKIAQHDHTAPQKDVSDEKNTLEENSVKKSIFDAIAEKEEEIDPEEEVSDTKKWNITPSVGPVYYDAIGNESVIDNRLDGLNKDGQVNMSYGVQVSYAISNRISVRSGVSRVDLGYNTEDVNFDPTFLSAQALENIDYNNDGAIDVPSPSTREPATNTFLEDTNGVSAVFEERVGSLNQSITYIEVPLEMKYALVNKRFGVNMIGGISTLFLQNNDVTLETGEFSSTFGESNNLNDVSFTGNVGLGIDYQLSDVFGIALEPIFKYQFNAFSNNNSNFRPYYFGVYTGISIKF</sequence>
<feature type="compositionally biased region" description="Polar residues" evidence="1">
    <location>
        <begin position="95"/>
        <end position="104"/>
    </location>
</feature>
<feature type="region of interest" description="Disordered" evidence="1">
    <location>
        <begin position="87"/>
        <end position="251"/>
    </location>
</feature>
<feature type="transmembrane region" description="Helical" evidence="2">
    <location>
        <begin position="46"/>
        <end position="68"/>
    </location>
</feature>
<comment type="caution">
    <text evidence="3">The sequence shown here is derived from an EMBL/GenBank/DDBJ whole genome shotgun (WGS) entry which is preliminary data.</text>
</comment>
<feature type="compositionally biased region" description="Basic and acidic residues" evidence="1">
    <location>
        <begin position="226"/>
        <end position="251"/>
    </location>
</feature>
<feature type="compositionally biased region" description="Basic and acidic residues" evidence="1">
    <location>
        <begin position="106"/>
        <end position="122"/>
    </location>
</feature>
<organism evidence="3 4">
    <name type="scientific">Aquimarina algicola</name>
    <dbReference type="NCBI Taxonomy" id="2589995"/>
    <lineage>
        <taxon>Bacteria</taxon>
        <taxon>Pseudomonadati</taxon>
        <taxon>Bacteroidota</taxon>
        <taxon>Flavobacteriia</taxon>
        <taxon>Flavobacteriales</taxon>
        <taxon>Flavobacteriaceae</taxon>
        <taxon>Aquimarina</taxon>
    </lineage>
</organism>
<keyword evidence="2" id="KW-1133">Transmembrane helix</keyword>
<protein>
    <recommendedName>
        <fullName evidence="5">Outer membrane protein beta-barrel domain-containing protein</fullName>
    </recommendedName>
</protein>
<name>A0A504JMG4_9FLAO</name>
<dbReference type="EMBL" id="VFWZ01000002">
    <property type="protein sequence ID" value="TPN87949.1"/>
    <property type="molecule type" value="Genomic_DNA"/>
</dbReference>